<accession>A0A8J3Q1H7</accession>
<sequence length="323" mass="35264">MTSAHEPAMQRRLRRLELTITRRLDGLLTGQHLGLLPGSGSELAGGREYSPGDDVRRMDWAVTARTTIPHVRDTVADRELETWVLVDATASMDFGTADWEKRDLAAAAVAAVGFLTMGGGNRLGAVILSGGGRVDRTPARSGRPHLFGLLRKLLEAPRQAPAALGRRDGPHDWHAGEAPTSLVAGLTDLQRSARRRGLTVVVSDFLDGVSETEATWEAPLRRLKARHHVLAVQVSDPRELELPDVGLVTLVDPETGRKREISTASPRLRRRFAAAAAAQDRVIATGLRRAGVAHLRLRTDRDWVADIARHVLAQRRLTRAGAR</sequence>
<dbReference type="PANTHER" id="PTHR33608:SF6">
    <property type="entry name" value="BLL2464 PROTEIN"/>
    <property type="match status" value="1"/>
</dbReference>
<name>A0A8J3Q1H7_9ACTN</name>
<dbReference type="RefSeq" id="WP_203905977.1">
    <property type="nucleotide sequence ID" value="NZ_BONY01000001.1"/>
</dbReference>
<reference evidence="2" key="1">
    <citation type="submission" date="2021-01" db="EMBL/GenBank/DDBJ databases">
        <title>Whole genome shotgun sequence of Rhizocola hellebori NBRC 109834.</title>
        <authorList>
            <person name="Komaki H."/>
            <person name="Tamura T."/>
        </authorList>
    </citation>
    <scope>NUCLEOTIDE SEQUENCE</scope>
    <source>
        <strain evidence="2">NBRC 109834</strain>
    </source>
</reference>
<evidence type="ECO:0000259" key="1">
    <source>
        <dbReference type="Pfam" id="PF01882"/>
    </source>
</evidence>
<dbReference type="AlphaFoldDB" id="A0A8J3Q1H7"/>
<dbReference type="EMBL" id="BONY01000001">
    <property type="protein sequence ID" value="GIH02025.1"/>
    <property type="molecule type" value="Genomic_DNA"/>
</dbReference>
<gene>
    <name evidence="2" type="ORF">Rhe02_00920</name>
</gene>
<keyword evidence="3" id="KW-1185">Reference proteome</keyword>
<feature type="domain" description="DUF58" evidence="1">
    <location>
        <begin position="47"/>
        <end position="280"/>
    </location>
</feature>
<dbReference type="Pfam" id="PF01882">
    <property type="entry name" value="DUF58"/>
    <property type="match status" value="1"/>
</dbReference>
<dbReference type="PANTHER" id="PTHR33608">
    <property type="entry name" value="BLL2464 PROTEIN"/>
    <property type="match status" value="1"/>
</dbReference>
<comment type="caution">
    <text evidence="2">The sequence shown here is derived from an EMBL/GenBank/DDBJ whole genome shotgun (WGS) entry which is preliminary data.</text>
</comment>
<evidence type="ECO:0000313" key="2">
    <source>
        <dbReference type="EMBL" id="GIH02025.1"/>
    </source>
</evidence>
<dbReference type="Proteomes" id="UP000612899">
    <property type="component" value="Unassembled WGS sequence"/>
</dbReference>
<proteinExistence type="predicted"/>
<evidence type="ECO:0000313" key="3">
    <source>
        <dbReference type="Proteomes" id="UP000612899"/>
    </source>
</evidence>
<dbReference type="InterPro" id="IPR002881">
    <property type="entry name" value="DUF58"/>
</dbReference>
<organism evidence="2 3">
    <name type="scientific">Rhizocola hellebori</name>
    <dbReference type="NCBI Taxonomy" id="1392758"/>
    <lineage>
        <taxon>Bacteria</taxon>
        <taxon>Bacillati</taxon>
        <taxon>Actinomycetota</taxon>
        <taxon>Actinomycetes</taxon>
        <taxon>Micromonosporales</taxon>
        <taxon>Micromonosporaceae</taxon>
        <taxon>Rhizocola</taxon>
    </lineage>
</organism>
<protein>
    <recommendedName>
        <fullName evidence="1">DUF58 domain-containing protein</fullName>
    </recommendedName>
</protein>